<dbReference type="SUPFAM" id="SSF55961">
    <property type="entry name" value="Bet v1-like"/>
    <property type="match status" value="1"/>
</dbReference>
<name>A0ABR2M5H4_9ASPA</name>
<reference evidence="2 3" key="1">
    <citation type="journal article" date="2022" name="Nat. Plants">
        <title>Genomes of leafy and leafless Platanthera orchids illuminate the evolution of mycoheterotrophy.</title>
        <authorList>
            <person name="Li M.H."/>
            <person name="Liu K.W."/>
            <person name="Li Z."/>
            <person name="Lu H.C."/>
            <person name="Ye Q.L."/>
            <person name="Zhang D."/>
            <person name="Wang J.Y."/>
            <person name="Li Y.F."/>
            <person name="Zhong Z.M."/>
            <person name="Liu X."/>
            <person name="Yu X."/>
            <person name="Liu D.K."/>
            <person name="Tu X.D."/>
            <person name="Liu B."/>
            <person name="Hao Y."/>
            <person name="Liao X.Y."/>
            <person name="Jiang Y.T."/>
            <person name="Sun W.H."/>
            <person name="Chen J."/>
            <person name="Chen Y.Q."/>
            <person name="Ai Y."/>
            <person name="Zhai J.W."/>
            <person name="Wu S.S."/>
            <person name="Zhou Z."/>
            <person name="Hsiao Y.Y."/>
            <person name="Wu W.L."/>
            <person name="Chen Y.Y."/>
            <person name="Lin Y.F."/>
            <person name="Hsu J.L."/>
            <person name="Li C.Y."/>
            <person name="Wang Z.W."/>
            <person name="Zhao X."/>
            <person name="Zhong W.Y."/>
            <person name="Ma X.K."/>
            <person name="Ma L."/>
            <person name="Huang J."/>
            <person name="Chen G.Z."/>
            <person name="Huang M.Z."/>
            <person name="Huang L."/>
            <person name="Peng D.H."/>
            <person name="Luo Y.B."/>
            <person name="Zou S.Q."/>
            <person name="Chen S.P."/>
            <person name="Lan S."/>
            <person name="Tsai W.C."/>
            <person name="Van de Peer Y."/>
            <person name="Liu Z.J."/>
        </authorList>
    </citation>
    <scope>NUCLEOTIDE SEQUENCE [LARGE SCALE GENOMIC DNA]</scope>
    <source>
        <strain evidence="2">Lor288</strain>
    </source>
</reference>
<protein>
    <submittedName>
        <fullName evidence="2">MLP-like protein 423</fullName>
    </submittedName>
</protein>
<keyword evidence="3" id="KW-1185">Reference proteome</keyword>
<proteinExistence type="predicted"/>
<feature type="domain" description="Bet v I/Major latex protein" evidence="1">
    <location>
        <begin position="1"/>
        <end position="151"/>
    </location>
</feature>
<sequence length="151" mass="16632">MVTKVEVEVEVKSSADQFWAAILDSANLFPKISPNLYKSIEILEGDGKSAGSIRLITFAEGIQCLKFEKMKIDVVDHEKKLVTYSVIGGEILSYYKSFVPTLAVASKGDGGAVVTWSVEYEKLNEDAPDAETIKEFAVQTFQGLDAYLLKN</sequence>
<dbReference type="InterPro" id="IPR024949">
    <property type="entry name" value="Bet_v_I_allergen"/>
</dbReference>
<dbReference type="Proteomes" id="UP001412067">
    <property type="component" value="Unassembled WGS sequence"/>
</dbReference>
<dbReference type="PRINTS" id="PR00634">
    <property type="entry name" value="BETALLERGEN"/>
</dbReference>
<evidence type="ECO:0000259" key="1">
    <source>
        <dbReference type="SMART" id="SM01037"/>
    </source>
</evidence>
<evidence type="ECO:0000313" key="2">
    <source>
        <dbReference type="EMBL" id="KAK8959387.1"/>
    </source>
</evidence>
<dbReference type="Pfam" id="PF00407">
    <property type="entry name" value="Bet_v_1"/>
    <property type="match status" value="1"/>
</dbReference>
<dbReference type="InterPro" id="IPR051761">
    <property type="entry name" value="MLP-like_ligand-binding"/>
</dbReference>
<dbReference type="EMBL" id="JBBWWR010000012">
    <property type="protein sequence ID" value="KAK8959387.1"/>
    <property type="molecule type" value="Genomic_DNA"/>
</dbReference>
<comment type="caution">
    <text evidence="2">The sequence shown here is derived from an EMBL/GenBank/DDBJ whole genome shotgun (WGS) entry which is preliminary data.</text>
</comment>
<evidence type="ECO:0000313" key="3">
    <source>
        <dbReference type="Proteomes" id="UP001412067"/>
    </source>
</evidence>
<dbReference type="PANTHER" id="PTHR31907">
    <property type="entry name" value="MLP-LIKE PROTEIN 423"/>
    <property type="match status" value="1"/>
</dbReference>
<dbReference type="InterPro" id="IPR000916">
    <property type="entry name" value="Bet_v_I/MLP"/>
</dbReference>
<dbReference type="InterPro" id="IPR023393">
    <property type="entry name" value="START-like_dom_sf"/>
</dbReference>
<dbReference type="SMART" id="SM01037">
    <property type="entry name" value="Bet_v_1"/>
    <property type="match status" value="1"/>
</dbReference>
<gene>
    <name evidence="2" type="primary">MLP423</name>
    <name evidence="2" type="ORF">KSP40_PGU016147</name>
</gene>
<dbReference type="CDD" id="cd07816">
    <property type="entry name" value="Bet_v1-like"/>
    <property type="match status" value="1"/>
</dbReference>
<dbReference type="Gene3D" id="3.30.530.20">
    <property type="match status" value="1"/>
</dbReference>
<organism evidence="2 3">
    <name type="scientific">Platanthera guangdongensis</name>
    <dbReference type="NCBI Taxonomy" id="2320717"/>
    <lineage>
        <taxon>Eukaryota</taxon>
        <taxon>Viridiplantae</taxon>
        <taxon>Streptophyta</taxon>
        <taxon>Embryophyta</taxon>
        <taxon>Tracheophyta</taxon>
        <taxon>Spermatophyta</taxon>
        <taxon>Magnoliopsida</taxon>
        <taxon>Liliopsida</taxon>
        <taxon>Asparagales</taxon>
        <taxon>Orchidaceae</taxon>
        <taxon>Orchidoideae</taxon>
        <taxon>Orchideae</taxon>
        <taxon>Orchidinae</taxon>
        <taxon>Platanthera</taxon>
    </lineage>
</organism>
<accession>A0ABR2M5H4</accession>